<feature type="region of interest" description="Disordered" evidence="5">
    <location>
        <begin position="561"/>
        <end position="683"/>
    </location>
</feature>
<proteinExistence type="predicted"/>
<feature type="compositionally biased region" description="Basic residues" evidence="5">
    <location>
        <begin position="586"/>
        <end position="600"/>
    </location>
</feature>
<feature type="compositionally biased region" description="Low complexity" evidence="5">
    <location>
        <begin position="626"/>
        <end position="651"/>
    </location>
</feature>
<dbReference type="InterPro" id="IPR053238">
    <property type="entry name" value="RING-H2_zinc_finger"/>
</dbReference>
<keyword evidence="8" id="KW-1185">Reference proteome</keyword>
<evidence type="ECO:0000313" key="8">
    <source>
        <dbReference type="Proteomes" id="UP001189429"/>
    </source>
</evidence>
<dbReference type="PROSITE" id="PS50089">
    <property type="entry name" value="ZF_RING_2"/>
    <property type="match status" value="1"/>
</dbReference>
<evidence type="ECO:0000256" key="2">
    <source>
        <dbReference type="ARBA" id="ARBA00022771"/>
    </source>
</evidence>
<feature type="compositionally biased region" description="Polar residues" evidence="5">
    <location>
        <begin position="667"/>
        <end position="679"/>
    </location>
</feature>
<evidence type="ECO:0000256" key="5">
    <source>
        <dbReference type="SAM" id="MobiDB-lite"/>
    </source>
</evidence>
<feature type="region of interest" description="Disordered" evidence="5">
    <location>
        <begin position="62"/>
        <end position="110"/>
    </location>
</feature>
<keyword evidence="1" id="KW-0479">Metal-binding</keyword>
<feature type="domain" description="RING-type" evidence="6">
    <location>
        <begin position="754"/>
        <end position="795"/>
    </location>
</feature>
<evidence type="ECO:0000259" key="6">
    <source>
        <dbReference type="PROSITE" id="PS50089"/>
    </source>
</evidence>
<feature type="compositionally biased region" description="Basic and acidic residues" evidence="5">
    <location>
        <begin position="602"/>
        <end position="613"/>
    </location>
</feature>
<name>A0ABN9UR68_9DINO</name>
<protein>
    <recommendedName>
        <fullName evidence="6">RING-type domain-containing protein</fullName>
    </recommendedName>
</protein>
<dbReference type="InterPro" id="IPR001841">
    <property type="entry name" value="Znf_RING"/>
</dbReference>
<keyword evidence="2 4" id="KW-0863">Zinc-finger</keyword>
<dbReference type="EMBL" id="CAUYUJ010016170">
    <property type="protein sequence ID" value="CAK0862510.1"/>
    <property type="molecule type" value="Genomic_DNA"/>
</dbReference>
<dbReference type="Pfam" id="PF13639">
    <property type="entry name" value="zf-RING_2"/>
    <property type="match status" value="1"/>
</dbReference>
<feature type="compositionally biased region" description="Polar residues" evidence="5">
    <location>
        <begin position="85"/>
        <end position="98"/>
    </location>
</feature>
<evidence type="ECO:0000256" key="1">
    <source>
        <dbReference type="ARBA" id="ARBA00022723"/>
    </source>
</evidence>
<evidence type="ECO:0000256" key="3">
    <source>
        <dbReference type="ARBA" id="ARBA00022833"/>
    </source>
</evidence>
<reference evidence="7" key="1">
    <citation type="submission" date="2023-10" db="EMBL/GenBank/DDBJ databases">
        <authorList>
            <person name="Chen Y."/>
            <person name="Shah S."/>
            <person name="Dougan E. K."/>
            <person name="Thang M."/>
            <person name="Chan C."/>
        </authorList>
    </citation>
    <scope>NUCLEOTIDE SEQUENCE [LARGE SCALE GENOMIC DNA]</scope>
</reference>
<dbReference type="PANTHER" id="PTHR14155:SF627">
    <property type="entry name" value="OS06G0192800 PROTEIN"/>
    <property type="match status" value="1"/>
</dbReference>
<feature type="compositionally biased region" description="Low complexity" evidence="5">
    <location>
        <begin position="561"/>
        <end position="585"/>
    </location>
</feature>
<keyword evidence="3" id="KW-0862">Zinc</keyword>
<organism evidence="7 8">
    <name type="scientific">Prorocentrum cordatum</name>
    <dbReference type="NCBI Taxonomy" id="2364126"/>
    <lineage>
        <taxon>Eukaryota</taxon>
        <taxon>Sar</taxon>
        <taxon>Alveolata</taxon>
        <taxon>Dinophyceae</taxon>
        <taxon>Prorocentrales</taxon>
        <taxon>Prorocentraceae</taxon>
        <taxon>Prorocentrum</taxon>
    </lineage>
</organism>
<dbReference type="PANTHER" id="PTHR14155">
    <property type="entry name" value="RING FINGER DOMAIN-CONTAINING"/>
    <property type="match status" value="1"/>
</dbReference>
<dbReference type="SUPFAM" id="SSF57850">
    <property type="entry name" value="RING/U-box"/>
    <property type="match status" value="1"/>
</dbReference>
<evidence type="ECO:0000256" key="4">
    <source>
        <dbReference type="PROSITE-ProRule" id="PRU00175"/>
    </source>
</evidence>
<sequence>MGGLQKRKGVGILYSPSSEPAPFAITFFKRNVANMAITKINKLIEAQGGDPTGNTVWQTSAHDEDATQGPPNWGAAMKSHPIHDQPNTLTLSDTSTEPTHPGSPPAAPALQQHEARYSANPISMLDRLAAELGQFSPQRLNADTYPWLATAASTPKQVLAPNRRMVAEASTTTLADDIDDTSHHPLTAEDVAQLGGRELDNAKNQSTDEASTMDVAIPLGAEPVLLDDAATLLQALGGGPGRRAGPEVLCVEAPRGQDAPRPRCAERFELVRNTAHSRGSPGASELTIPIAKTATLAALKAQAAAALGLDPGGLHLSRGPKGPQLKNEAQTLRASGIAELFSHCAKAASSVRGLRQAILEPLARWASEQEQPPFAPDGLQWRRLRLRDGHAGKQFAILRDDRTLRGALLGLADGRHVAVQVLDQDEELTPDDLVVSVRAWRYAEGRLSAAAEVVVRRSQALSELRGLLDARYHALLTKPDAEASAGEDAGEDRLEVVALASAGPPLTVKRCATLRWGESQLNATDSDSPGAPLPRSLRSLRRPLAELRDLRDGATLVVRSARAAARGPPGEPARPAGAPPAAAARAKAKARRQQWVRGRGRSSQERPRARESGVPDGVARHQNKIRAAGAAPAERAAGLSAAGRAAGGAPPSRLERLPSSGEGKSTAEAQATGAGSSPSVVVAGCRPGRERALVIEARAASEPGDVPPVTAEATRASKRLDRRAPPGFISRITTVPYDPELFGTEDGRQYHGECPICLGEFGAADEIKVPLCGHAFHKDCLARWLRKERTCALCRQDVTQAPEAGAEGAGLGATAAGRGVGVPEETAALGAATPAHPGAAGVQAAVLGRSSSADGAAASNPTHDAEI</sequence>
<dbReference type="InterPro" id="IPR013083">
    <property type="entry name" value="Znf_RING/FYVE/PHD"/>
</dbReference>
<comment type="caution">
    <text evidence="7">The sequence shown here is derived from an EMBL/GenBank/DDBJ whole genome shotgun (WGS) entry which is preliminary data.</text>
</comment>
<accession>A0ABN9UR68</accession>
<dbReference type="Gene3D" id="3.30.40.10">
    <property type="entry name" value="Zinc/RING finger domain, C3HC4 (zinc finger)"/>
    <property type="match status" value="1"/>
</dbReference>
<evidence type="ECO:0000313" key="7">
    <source>
        <dbReference type="EMBL" id="CAK0862510.1"/>
    </source>
</evidence>
<dbReference type="Proteomes" id="UP001189429">
    <property type="component" value="Unassembled WGS sequence"/>
</dbReference>
<dbReference type="SMART" id="SM00184">
    <property type="entry name" value="RING"/>
    <property type="match status" value="1"/>
</dbReference>
<gene>
    <name evidence="7" type="ORF">PCOR1329_LOCUS50909</name>
</gene>